<dbReference type="STRING" id="1353952.A0A165HQU7"/>
<dbReference type="InterPro" id="IPR014001">
    <property type="entry name" value="Helicase_ATP-bd"/>
</dbReference>
<dbReference type="AlphaFoldDB" id="A0A165HQU7"/>
<name>A0A165HQU7_9BASI</name>
<accession>A0A165HQU7</accession>
<dbReference type="InterPro" id="IPR049730">
    <property type="entry name" value="SNF2/RAD54-like_C"/>
</dbReference>
<evidence type="ECO:0000256" key="3">
    <source>
        <dbReference type="ARBA" id="ARBA00022840"/>
    </source>
</evidence>
<organism evidence="7 8">
    <name type="scientific">Calocera cornea HHB12733</name>
    <dbReference type="NCBI Taxonomy" id="1353952"/>
    <lineage>
        <taxon>Eukaryota</taxon>
        <taxon>Fungi</taxon>
        <taxon>Dikarya</taxon>
        <taxon>Basidiomycota</taxon>
        <taxon>Agaricomycotina</taxon>
        <taxon>Dacrymycetes</taxon>
        <taxon>Dacrymycetales</taxon>
        <taxon>Dacrymycetaceae</taxon>
        <taxon>Calocera</taxon>
    </lineage>
</organism>
<evidence type="ECO:0008006" key="9">
    <source>
        <dbReference type="Google" id="ProtNLM"/>
    </source>
</evidence>
<dbReference type="GO" id="GO:0005634">
    <property type="term" value="C:nucleus"/>
    <property type="evidence" value="ECO:0007669"/>
    <property type="project" value="TreeGrafter"/>
</dbReference>
<dbReference type="InterPro" id="IPR027417">
    <property type="entry name" value="P-loop_NTPase"/>
</dbReference>
<dbReference type="GO" id="GO:0008094">
    <property type="term" value="F:ATP-dependent activity, acting on DNA"/>
    <property type="evidence" value="ECO:0007669"/>
    <property type="project" value="TreeGrafter"/>
</dbReference>
<reference evidence="7 8" key="1">
    <citation type="journal article" date="2016" name="Mol. Biol. Evol.">
        <title>Comparative Genomics of Early-Diverging Mushroom-Forming Fungi Provides Insights into the Origins of Lignocellulose Decay Capabilities.</title>
        <authorList>
            <person name="Nagy L.G."/>
            <person name="Riley R."/>
            <person name="Tritt A."/>
            <person name="Adam C."/>
            <person name="Daum C."/>
            <person name="Floudas D."/>
            <person name="Sun H."/>
            <person name="Yadav J.S."/>
            <person name="Pangilinan J."/>
            <person name="Larsson K.H."/>
            <person name="Matsuura K."/>
            <person name="Barry K."/>
            <person name="Labutti K."/>
            <person name="Kuo R."/>
            <person name="Ohm R.A."/>
            <person name="Bhattacharya S.S."/>
            <person name="Shirouzu T."/>
            <person name="Yoshinaga Y."/>
            <person name="Martin F.M."/>
            <person name="Grigoriev I.V."/>
            <person name="Hibbett D.S."/>
        </authorList>
    </citation>
    <scope>NUCLEOTIDE SEQUENCE [LARGE SCALE GENOMIC DNA]</scope>
    <source>
        <strain evidence="7 8">HHB12733</strain>
    </source>
</reference>
<evidence type="ECO:0000256" key="4">
    <source>
        <dbReference type="SAM" id="MobiDB-lite"/>
    </source>
</evidence>
<dbReference type="GO" id="GO:0006281">
    <property type="term" value="P:DNA repair"/>
    <property type="evidence" value="ECO:0007669"/>
    <property type="project" value="TreeGrafter"/>
</dbReference>
<feature type="compositionally biased region" description="Basic residues" evidence="4">
    <location>
        <begin position="741"/>
        <end position="752"/>
    </location>
</feature>
<evidence type="ECO:0000313" key="7">
    <source>
        <dbReference type="EMBL" id="KZT59616.1"/>
    </source>
</evidence>
<keyword evidence="2" id="KW-0378">Hydrolase</keyword>
<sequence length="786" mass="87995">MSSTRPSAPASNSVKRRRITPDGLKAFKLPTRQLDDIIEDPRYSVPSGSLLDWPAAPLHIEAPPPWVEPPMSREMTTRTLHNLDREINELTDRLLAGKDLSATDRKLLVAKRNARQAEHDLIVQQLGFPLIVHGPSAPDPVPGANELKDDGTTIQKDITEDVQQAKKALGVTSTRYQPVWLRTSLYDHQLQAVHFMCVAEDDVERQGGILADEMGLGKTLAVIVLTKLKPSPRRLGTLIVCLPGLLRQWESEFATYTATGTFRILVQHGPDRVVTADALREFDVVITTYQTLMLDRPQANGKCGPMFAVPWYRIVLDEIHKYARHDTSTAEGLCELEAERRWCVTGTPFQNRTLDFFTYFRWLRLTVMGDMSHFKDYYIRNPQGAQLLSTHLKRVMLRRTKRTLQNGKPILDIIPKDIVVELVEFSPQERAEYEQLMARTAEEFKNFMNLEEGTGKKKSWNFGPGDTAEASAAILARWGPEQEKIIKHTVGYSYNLVCCACDAAEDTLWVPHCGHIICTGMAPAPFVLRNQLTWPRRALNPPEAVLLSWLLNIKEPSESTTSASAATGQSSKFEFMLQRLATWKKEAPLDKVIVFSRWVQALKLARKVLVHAYLEEAIFMYTGDMNVSAKDDVLKRYRAYPGHAILLMSLQAGGVGLNLTCANRVVMLEPHPNPHTELQAVVISRLTTLANELLGDDQPGNAESYGARASTGFTVADVKELLHWTDEPDDQSDSSSSGTAPRKRSAAAKKRTGPTGTSAPRKKRKVTPPPTLEHRNGPPRMTVTRR</sequence>
<dbReference type="InterPro" id="IPR001650">
    <property type="entry name" value="Helicase_C-like"/>
</dbReference>
<dbReference type="InParanoid" id="A0A165HQU7"/>
<feature type="region of interest" description="Disordered" evidence="4">
    <location>
        <begin position="725"/>
        <end position="786"/>
    </location>
</feature>
<dbReference type="PANTHER" id="PTHR45626">
    <property type="entry name" value="TRANSCRIPTION TERMINATION FACTOR 2-RELATED"/>
    <property type="match status" value="1"/>
</dbReference>
<gene>
    <name evidence="7" type="ORF">CALCODRAFT_481332</name>
</gene>
<dbReference type="InterPro" id="IPR038718">
    <property type="entry name" value="SNF2-like_sf"/>
</dbReference>
<feature type="domain" description="Helicase ATP-binding" evidence="5">
    <location>
        <begin position="199"/>
        <end position="366"/>
    </location>
</feature>
<evidence type="ECO:0000256" key="2">
    <source>
        <dbReference type="ARBA" id="ARBA00022801"/>
    </source>
</evidence>
<dbReference type="GO" id="GO:0005524">
    <property type="term" value="F:ATP binding"/>
    <property type="evidence" value="ECO:0007669"/>
    <property type="project" value="UniProtKB-KW"/>
</dbReference>
<dbReference type="PROSITE" id="PS51192">
    <property type="entry name" value="HELICASE_ATP_BIND_1"/>
    <property type="match status" value="1"/>
</dbReference>
<dbReference type="Gene3D" id="3.40.50.300">
    <property type="entry name" value="P-loop containing nucleotide triphosphate hydrolases"/>
    <property type="match status" value="1"/>
</dbReference>
<dbReference type="InterPro" id="IPR050628">
    <property type="entry name" value="SNF2_RAD54_helicase_TF"/>
</dbReference>
<evidence type="ECO:0000313" key="8">
    <source>
        <dbReference type="Proteomes" id="UP000076842"/>
    </source>
</evidence>
<dbReference type="PANTHER" id="PTHR45626:SF14">
    <property type="entry name" value="ATP-DEPENDENT DNA HELICASE (EUROFUNG)"/>
    <property type="match status" value="1"/>
</dbReference>
<dbReference type="SMART" id="SM00487">
    <property type="entry name" value="DEXDc"/>
    <property type="match status" value="1"/>
</dbReference>
<dbReference type="InterPro" id="IPR000330">
    <property type="entry name" value="SNF2_N"/>
</dbReference>
<dbReference type="Gene3D" id="3.40.50.10810">
    <property type="entry name" value="Tandem AAA-ATPase domain"/>
    <property type="match status" value="1"/>
</dbReference>
<evidence type="ECO:0000259" key="6">
    <source>
        <dbReference type="PROSITE" id="PS51194"/>
    </source>
</evidence>
<proteinExistence type="predicted"/>
<dbReference type="SUPFAM" id="SSF52540">
    <property type="entry name" value="P-loop containing nucleoside triphosphate hydrolases"/>
    <property type="match status" value="2"/>
</dbReference>
<dbReference type="CDD" id="cd18008">
    <property type="entry name" value="DEXDc_SHPRH-like"/>
    <property type="match status" value="1"/>
</dbReference>
<keyword evidence="8" id="KW-1185">Reference proteome</keyword>
<evidence type="ECO:0000259" key="5">
    <source>
        <dbReference type="PROSITE" id="PS51192"/>
    </source>
</evidence>
<keyword evidence="3" id="KW-0067">ATP-binding</keyword>
<dbReference type="Pfam" id="PF00176">
    <property type="entry name" value="SNF2-rel_dom"/>
    <property type="match status" value="1"/>
</dbReference>
<feature type="domain" description="Helicase C-terminal" evidence="6">
    <location>
        <begin position="576"/>
        <end position="747"/>
    </location>
</feature>
<dbReference type="Proteomes" id="UP000076842">
    <property type="component" value="Unassembled WGS sequence"/>
</dbReference>
<dbReference type="CDD" id="cd18793">
    <property type="entry name" value="SF2_C_SNF"/>
    <property type="match status" value="1"/>
</dbReference>
<dbReference type="OrthoDB" id="423559at2759"/>
<dbReference type="GO" id="GO:0016787">
    <property type="term" value="F:hydrolase activity"/>
    <property type="evidence" value="ECO:0007669"/>
    <property type="project" value="UniProtKB-KW"/>
</dbReference>
<evidence type="ECO:0000256" key="1">
    <source>
        <dbReference type="ARBA" id="ARBA00022741"/>
    </source>
</evidence>
<protein>
    <recommendedName>
        <fullName evidence="9">P-loop containing nucleoside triphosphate hydrolase protein</fullName>
    </recommendedName>
</protein>
<dbReference type="Pfam" id="PF00271">
    <property type="entry name" value="Helicase_C"/>
    <property type="match status" value="1"/>
</dbReference>
<dbReference type="PROSITE" id="PS51194">
    <property type="entry name" value="HELICASE_CTER"/>
    <property type="match status" value="1"/>
</dbReference>
<keyword evidence="1" id="KW-0547">Nucleotide-binding</keyword>
<dbReference type="EMBL" id="KV423938">
    <property type="protein sequence ID" value="KZT59616.1"/>
    <property type="molecule type" value="Genomic_DNA"/>
</dbReference>